<dbReference type="EC" id="2.7.11.1" evidence="2"/>
<evidence type="ECO:0000313" key="12">
    <source>
        <dbReference type="Proteomes" id="UP000694867"/>
    </source>
</evidence>
<dbReference type="Proteomes" id="UP000694867">
    <property type="component" value="Unplaced"/>
</dbReference>
<evidence type="ECO:0000256" key="1">
    <source>
        <dbReference type="ARBA" id="ARBA00010630"/>
    </source>
</evidence>
<dbReference type="InterPro" id="IPR022495">
    <property type="entry name" value="Bud32"/>
</dbReference>
<dbReference type="AlphaFoldDB" id="A0AAJ7WI32"/>
<keyword evidence="7" id="KW-0418">Kinase</keyword>
<proteinExistence type="inferred from homology"/>
<dbReference type="Gene3D" id="1.10.510.10">
    <property type="entry name" value="Transferase(Phosphotransferase) domain 1"/>
    <property type="match status" value="1"/>
</dbReference>
<organism evidence="12 13">
    <name type="scientific">Galendromus occidentalis</name>
    <name type="common">western predatory mite</name>
    <dbReference type="NCBI Taxonomy" id="34638"/>
    <lineage>
        <taxon>Eukaryota</taxon>
        <taxon>Metazoa</taxon>
        <taxon>Ecdysozoa</taxon>
        <taxon>Arthropoda</taxon>
        <taxon>Chelicerata</taxon>
        <taxon>Arachnida</taxon>
        <taxon>Acari</taxon>
        <taxon>Parasitiformes</taxon>
        <taxon>Mesostigmata</taxon>
        <taxon>Gamasina</taxon>
        <taxon>Phytoseioidea</taxon>
        <taxon>Phytoseiidae</taxon>
        <taxon>Typhlodrominae</taxon>
        <taxon>Galendromus</taxon>
    </lineage>
</organism>
<dbReference type="InterPro" id="IPR000719">
    <property type="entry name" value="Prot_kinase_dom"/>
</dbReference>
<gene>
    <name evidence="13" type="primary">LOC100898937</name>
</gene>
<comment type="catalytic activity">
    <reaction evidence="9">
        <text>L-threonyl-[protein] + ATP = O-phospho-L-threonyl-[protein] + ADP + H(+)</text>
        <dbReference type="Rhea" id="RHEA:46608"/>
        <dbReference type="Rhea" id="RHEA-COMP:11060"/>
        <dbReference type="Rhea" id="RHEA-COMP:11605"/>
        <dbReference type="ChEBI" id="CHEBI:15378"/>
        <dbReference type="ChEBI" id="CHEBI:30013"/>
        <dbReference type="ChEBI" id="CHEBI:30616"/>
        <dbReference type="ChEBI" id="CHEBI:61977"/>
        <dbReference type="ChEBI" id="CHEBI:456216"/>
        <dbReference type="EC" id="2.7.11.1"/>
    </reaction>
</comment>
<comment type="catalytic activity">
    <reaction evidence="10">
        <text>L-seryl-[protein] + ATP = O-phospho-L-seryl-[protein] + ADP + H(+)</text>
        <dbReference type="Rhea" id="RHEA:17989"/>
        <dbReference type="Rhea" id="RHEA-COMP:9863"/>
        <dbReference type="Rhea" id="RHEA-COMP:11604"/>
        <dbReference type="ChEBI" id="CHEBI:15378"/>
        <dbReference type="ChEBI" id="CHEBI:29999"/>
        <dbReference type="ChEBI" id="CHEBI:30616"/>
        <dbReference type="ChEBI" id="CHEBI:83421"/>
        <dbReference type="ChEBI" id="CHEBI:456216"/>
        <dbReference type="EC" id="2.7.11.1"/>
    </reaction>
</comment>
<dbReference type="GO" id="GO:0005524">
    <property type="term" value="F:ATP binding"/>
    <property type="evidence" value="ECO:0007669"/>
    <property type="project" value="UniProtKB-KW"/>
</dbReference>
<dbReference type="PANTHER" id="PTHR12209:SF0">
    <property type="entry name" value="EKC_KEOPS COMPLEX SUBUNIT TP53RK"/>
    <property type="match status" value="1"/>
</dbReference>
<evidence type="ECO:0000256" key="6">
    <source>
        <dbReference type="ARBA" id="ARBA00022741"/>
    </source>
</evidence>
<keyword evidence="6" id="KW-0547">Nucleotide-binding</keyword>
<comment type="similarity">
    <text evidence="1">Belongs to the protein kinase superfamily. BUD32 family.</text>
</comment>
<evidence type="ECO:0000256" key="4">
    <source>
        <dbReference type="ARBA" id="ARBA00022679"/>
    </source>
</evidence>
<dbReference type="InterPro" id="IPR018934">
    <property type="entry name" value="RIO_dom"/>
</dbReference>
<dbReference type="GO" id="GO:0008033">
    <property type="term" value="P:tRNA processing"/>
    <property type="evidence" value="ECO:0007669"/>
    <property type="project" value="UniProtKB-KW"/>
</dbReference>
<dbReference type="GeneID" id="100898937"/>
<dbReference type="KEGG" id="goe:100898937"/>
<dbReference type="PANTHER" id="PTHR12209">
    <property type="entry name" value="NON-SPECIFIC SERINE/THREONINE PROTEIN KINASE"/>
    <property type="match status" value="1"/>
</dbReference>
<dbReference type="Pfam" id="PF01163">
    <property type="entry name" value="RIO1"/>
    <property type="match status" value="1"/>
</dbReference>
<evidence type="ECO:0000313" key="13">
    <source>
        <dbReference type="RefSeq" id="XP_028967891.1"/>
    </source>
</evidence>
<dbReference type="RefSeq" id="XP_028967891.1">
    <property type="nucleotide sequence ID" value="XM_029112058.1"/>
</dbReference>
<evidence type="ECO:0000256" key="2">
    <source>
        <dbReference type="ARBA" id="ARBA00012513"/>
    </source>
</evidence>
<dbReference type="GO" id="GO:0000408">
    <property type="term" value="C:EKC/KEOPS complex"/>
    <property type="evidence" value="ECO:0007669"/>
    <property type="project" value="TreeGrafter"/>
</dbReference>
<dbReference type="InterPro" id="IPR011009">
    <property type="entry name" value="Kinase-like_dom_sf"/>
</dbReference>
<dbReference type="NCBIfam" id="TIGR03724">
    <property type="entry name" value="arch_bud32"/>
    <property type="match status" value="1"/>
</dbReference>
<evidence type="ECO:0000256" key="10">
    <source>
        <dbReference type="ARBA" id="ARBA00048679"/>
    </source>
</evidence>
<dbReference type="GO" id="GO:0005634">
    <property type="term" value="C:nucleus"/>
    <property type="evidence" value="ECO:0007669"/>
    <property type="project" value="TreeGrafter"/>
</dbReference>
<keyword evidence="8" id="KW-0067">ATP-binding</keyword>
<evidence type="ECO:0000256" key="9">
    <source>
        <dbReference type="ARBA" id="ARBA00047899"/>
    </source>
</evidence>
<dbReference type="Gene3D" id="3.30.200.20">
    <property type="entry name" value="Phosphorylase Kinase, domain 1"/>
    <property type="match status" value="1"/>
</dbReference>
<evidence type="ECO:0000259" key="11">
    <source>
        <dbReference type="PROSITE" id="PS50011"/>
    </source>
</evidence>
<name>A0AAJ7WI32_9ACAR</name>
<dbReference type="GO" id="GO:0005829">
    <property type="term" value="C:cytosol"/>
    <property type="evidence" value="ECO:0007669"/>
    <property type="project" value="TreeGrafter"/>
</dbReference>
<sequence>MMKTSRERTGEKWLTERKSLLMQGAEARVFEGTFCGRKAVFKERFRKNYRIRQLDDHLTKERMKNEARSLSRCQMAGIPVPAIYEADLFNRRLITAKIEGLTVKRLLKEAEDQGDLSKIDNILYQVGQGIAKLHGINIIHGDLTTSNMIFSDGKIFLLDFGLSSSSDKVEEKAVDLYVLERAFGSTHPNLNLRYPHAIEGYLHSVGKKSRSALLKKLDEVRLRGRKRSMEG</sequence>
<evidence type="ECO:0000256" key="7">
    <source>
        <dbReference type="ARBA" id="ARBA00022777"/>
    </source>
</evidence>
<feature type="domain" description="Protein kinase" evidence="11">
    <location>
        <begin position="15"/>
        <end position="231"/>
    </location>
</feature>
<evidence type="ECO:0000256" key="3">
    <source>
        <dbReference type="ARBA" id="ARBA00022527"/>
    </source>
</evidence>
<dbReference type="FunFam" id="3.30.200.20:FF:000201">
    <property type="entry name" value="TP53-regulating kinase isoform X1"/>
    <property type="match status" value="1"/>
</dbReference>
<keyword evidence="12" id="KW-1185">Reference proteome</keyword>
<dbReference type="GO" id="GO:0004674">
    <property type="term" value="F:protein serine/threonine kinase activity"/>
    <property type="evidence" value="ECO:0007669"/>
    <property type="project" value="UniProtKB-KW"/>
</dbReference>
<dbReference type="PROSITE" id="PS50011">
    <property type="entry name" value="PROTEIN_KINASE_DOM"/>
    <property type="match status" value="1"/>
</dbReference>
<evidence type="ECO:0000256" key="5">
    <source>
        <dbReference type="ARBA" id="ARBA00022694"/>
    </source>
</evidence>
<accession>A0AAJ7WI32</accession>
<dbReference type="InterPro" id="IPR008266">
    <property type="entry name" value="Tyr_kinase_AS"/>
</dbReference>
<dbReference type="SUPFAM" id="SSF56112">
    <property type="entry name" value="Protein kinase-like (PK-like)"/>
    <property type="match status" value="1"/>
</dbReference>
<keyword evidence="4" id="KW-0808">Transferase</keyword>
<reference evidence="13" key="1">
    <citation type="submission" date="2025-08" db="UniProtKB">
        <authorList>
            <consortium name="RefSeq"/>
        </authorList>
    </citation>
    <scope>IDENTIFICATION</scope>
</reference>
<keyword evidence="5" id="KW-0819">tRNA processing</keyword>
<keyword evidence="3" id="KW-0723">Serine/threonine-protein kinase</keyword>
<dbReference type="PROSITE" id="PS00109">
    <property type="entry name" value="PROTEIN_KINASE_TYR"/>
    <property type="match status" value="1"/>
</dbReference>
<dbReference type="GO" id="GO:0070525">
    <property type="term" value="P:tRNA threonylcarbamoyladenosine metabolic process"/>
    <property type="evidence" value="ECO:0007669"/>
    <property type="project" value="TreeGrafter"/>
</dbReference>
<dbReference type="CTD" id="136034380"/>
<evidence type="ECO:0000256" key="8">
    <source>
        <dbReference type="ARBA" id="ARBA00022840"/>
    </source>
</evidence>
<protein>
    <recommendedName>
        <fullName evidence="2">non-specific serine/threonine protein kinase</fullName>
        <ecNumber evidence="2">2.7.11.1</ecNumber>
    </recommendedName>
</protein>